<dbReference type="InterPro" id="IPR028989">
    <property type="entry name" value="RimP_N"/>
</dbReference>
<dbReference type="EMBL" id="LIAV01000023">
    <property type="protein sequence ID" value="KRO41142.1"/>
    <property type="molecule type" value="Genomic_DNA"/>
</dbReference>
<dbReference type="GO" id="GO:0000028">
    <property type="term" value="P:ribosomal small subunit assembly"/>
    <property type="evidence" value="ECO:0007669"/>
    <property type="project" value="TreeGrafter"/>
</dbReference>
<dbReference type="SUPFAM" id="SSF74942">
    <property type="entry name" value="YhbC-like, C-terminal domain"/>
    <property type="match status" value="1"/>
</dbReference>
<dbReference type="PANTHER" id="PTHR33867:SF1">
    <property type="entry name" value="RIBOSOME MATURATION FACTOR RIMP"/>
    <property type="match status" value="1"/>
</dbReference>
<dbReference type="InterPro" id="IPR028998">
    <property type="entry name" value="RimP_C"/>
</dbReference>
<comment type="function">
    <text evidence="3">Required for maturation of 30S ribosomal subunits.</text>
</comment>
<dbReference type="GO" id="GO:0006412">
    <property type="term" value="P:translation"/>
    <property type="evidence" value="ECO:0007669"/>
    <property type="project" value="TreeGrafter"/>
</dbReference>
<dbReference type="InterPro" id="IPR003728">
    <property type="entry name" value="Ribosome_maturation_RimP"/>
</dbReference>
<proteinExistence type="inferred from homology"/>
<protein>
    <recommendedName>
        <fullName evidence="3">Ribosome maturation factor RimP</fullName>
    </recommendedName>
</protein>
<feature type="domain" description="Ribosome maturation factor RimP N-terminal" evidence="4">
    <location>
        <begin position="10"/>
        <end position="82"/>
    </location>
</feature>
<dbReference type="Gene3D" id="3.30.300.70">
    <property type="entry name" value="RimP-like superfamily, N-terminal"/>
    <property type="match status" value="1"/>
</dbReference>
<comment type="similarity">
    <text evidence="3">Belongs to the RimP family.</text>
</comment>
<name>A0A0R2PTF5_9GAMM</name>
<dbReference type="GO" id="GO:0005829">
    <property type="term" value="C:cytosol"/>
    <property type="evidence" value="ECO:0007669"/>
    <property type="project" value="TreeGrafter"/>
</dbReference>
<comment type="subcellular location">
    <subcellularLocation>
        <location evidence="3">Cytoplasm</location>
    </subcellularLocation>
</comment>
<sequence length="158" mass="18159">MRIEEIEDAIKPVVESHGCELWGIDLLRGKRRPTIRVYIDAIAGATIEDCEKIAQDLNYELALNDSLIDQDYVLEVSTPGIDRKFFNASQLSSFVDEEFHLKLREAMNGKKSLIVKLLNVKNNEMIVKCDEEQLSLNFLDLDLCRLKPNFDELMRGNK</sequence>
<dbReference type="HAMAP" id="MF_01077">
    <property type="entry name" value="RimP"/>
    <property type="match status" value="1"/>
</dbReference>
<comment type="caution">
    <text evidence="5">The sequence shown here is derived from an EMBL/GenBank/DDBJ whole genome shotgun (WGS) entry which is preliminary data.</text>
</comment>
<evidence type="ECO:0000256" key="3">
    <source>
        <dbReference type="HAMAP-Rule" id="MF_01077"/>
    </source>
</evidence>
<evidence type="ECO:0000259" key="4">
    <source>
        <dbReference type="Pfam" id="PF02576"/>
    </source>
</evidence>
<organism evidence="5 6">
    <name type="scientific">SAR86 cluster bacterium BACL1 MAG-120920-bin57</name>
    <dbReference type="NCBI Taxonomy" id="1655571"/>
    <lineage>
        <taxon>Bacteria</taxon>
        <taxon>Pseudomonadati</taxon>
        <taxon>Pseudomonadota</taxon>
        <taxon>Gammaproteobacteria</taxon>
        <taxon>SAR86 cluster</taxon>
    </lineage>
</organism>
<evidence type="ECO:0000313" key="6">
    <source>
        <dbReference type="Proteomes" id="UP000050874"/>
    </source>
</evidence>
<dbReference type="Pfam" id="PF02576">
    <property type="entry name" value="RimP_N"/>
    <property type="match status" value="1"/>
</dbReference>
<evidence type="ECO:0000256" key="1">
    <source>
        <dbReference type="ARBA" id="ARBA00022490"/>
    </source>
</evidence>
<dbReference type="AlphaFoldDB" id="A0A0R2PTF5"/>
<dbReference type="SUPFAM" id="SSF75420">
    <property type="entry name" value="YhbC-like, N-terminal domain"/>
    <property type="match status" value="1"/>
</dbReference>
<reference evidence="6" key="1">
    <citation type="submission" date="2015-10" db="EMBL/GenBank/DDBJ databases">
        <title>Metagenome-Assembled Genomes uncover a global brackish microbiome.</title>
        <authorList>
            <person name="Hugerth L.W."/>
            <person name="Larsson J."/>
            <person name="Alneberg J."/>
            <person name="Lindh M.V."/>
            <person name="Legrand C."/>
            <person name="Pinhassi J."/>
            <person name="Andersson A."/>
        </authorList>
    </citation>
    <scope>NUCLEOTIDE SEQUENCE [LARGE SCALE GENOMIC DNA]</scope>
</reference>
<keyword evidence="2 3" id="KW-0690">Ribosome biogenesis</keyword>
<accession>A0A0R2PTF5</accession>
<dbReference type="Proteomes" id="UP000050874">
    <property type="component" value="Unassembled WGS sequence"/>
</dbReference>
<dbReference type="PANTHER" id="PTHR33867">
    <property type="entry name" value="RIBOSOME MATURATION FACTOR RIMP"/>
    <property type="match status" value="1"/>
</dbReference>
<evidence type="ECO:0000256" key="2">
    <source>
        <dbReference type="ARBA" id="ARBA00022517"/>
    </source>
</evidence>
<gene>
    <name evidence="3" type="primary">rimP</name>
    <name evidence="5" type="ORF">ABR63_02655</name>
</gene>
<keyword evidence="1 3" id="KW-0963">Cytoplasm</keyword>
<dbReference type="InterPro" id="IPR036847">
    <property type="entry name" value="RimP_C_sf"/>
</dbReference>
<evidence type="ECO:0000313" key="5">
    <source>
        <dbReference type="EMBL" id="KRO41142.1"/>
    </source>
</evidence>
<dbReference type="CDD" id="cd01734">
    <property type="entry name" value="YlxS_C"/>
    <property type="match status" value="1"/>
</dbReference>
<dbReference type="InterPro" id="IPR035956">
    <property type="entry name" value="RimP_N_sf"/>
</dbReference>